<protein>
    <submittedName>
        <fullName evidence="6 7">LysR family transcriptional regulator</fullName>
    </submittedName>
</protein>
<dbReference type="AlphaFoldDB" id="A0AA46A7D7"/>
<dbReference type="Gene3D" id="1.10.10.10">
    <property type="entry name" value="Winged helix-like DNA-binding domain superfamily/Winged helix DNA-binding domain"/>
    <property type="match status" value="1"/>
</dbReference>
<dbReference type="RefSeq" id="WP_076528264.1">
    <property type="nucleotide sequence ID" value="NZ_CP067140.1"/>
</dbReference>
<keyword evidence="3" id="KW-0238">DNA-binding</keyword>
<dbReference type="GO" id="GO:0003700">
    <property type="term" value="F:DNA-binding transcription factor activity"/>
    <property type="evidence" value="ECO:0007669"/>
    <property type="project" value="InterPro"/>
</dbReference>
<dbReference type="Pfam" id="PF00126">
    <property type="entry name" value="HTH_1"/>
    <property type="match status" value="1"/>
</dbReference>
<dbReference type="CDD" id="cd08432">
    <property type="entry name" value="PBP2_GcdR_TrpI_HvrB_AmpR_like"/>
    <property type="match status" value="1"/>
</dbReference>
<dbReference type="FunFam" id="1.10.10.10:FF:000001">
    <property type="entry name" value="LysR family transcriptional regulator"/>
    <property type="match status" value="1"/>
</dbReference>
<evidence type="ECO:0000256" key="3">
    <source>
        <dbReference type="ARBA" id="ARBA00023125"/>
    </source>
</evidence>
<evidence type="ECO:0000256" key="2">
    <source>
        <dbReference type="ARBA" id="ARBA00023015"/>
    </source>
</evidence>
<keyword evidence="9" id="KW-1185">Reference proteome</keyword>
<dbReference type="PANTHER" id="PTHR30537:SF79">
    <property type="entry name" value="TRANSCRIPTIONAL REGULATOR-RELATED"/>
    <property type="match status" value="1"/>
</dbReference>
<dbReference type="EMBL" id="CP067140">
    <property type="protein sequence ID" value="WCR01586.1"/>
    <property type="molecule type" value="Genomic_DNA"/>
</dbReference>
<dbReference type="InterPro" id="IPR036390">
    <property type="entry name" value="WH_DNA-bd_sf"/>
</dbReference>
<dbReference type="Proteomes" id="UP001215549">
    <property type="component" value="Chromosome"/>
</dbReference>
<gene>
    <name evidence="7" type="ORF">JHX88_11620</name>
    <name evidence="6" type="ORF">SAMN05421772_1212</name>
</gene>
<dbReference type="PRINTS" id="PR00039">
    <property type="entry name" value="HTHLYSR"/>
</dbReference>
<evidence type="ECO:0000313" key="6">
    <source>
        <dbReference type="EMBL" id="SIT12136.1"/>
    </source>
</evidence>
<sequence length="298" mass="32790">MPELPPLAALRAFCAAARHGQFNRAAEELRLSESAVSHQIRRLENLLSTRLFERHGPKVELTIAGARYFTEVEPLLGRLAEVTAAASGRPDRARVTLTLPPTVASMWLIPNLSSFEPACPNVDLQVMATTRLVDLRREQIDLALRYGRDGWPRVEVEHLFSELALPVCRPGYLASPIATDPAAAMRERRLIVNDDSPDEWLEWAEAHEITPPSLDGALVLSHSDQVLSAAERGLGIAIGRRPMVDTMLQNGALIAPFGDAIPTRASFYLCRPVGVQPTVPVRRVIAWLREIAATIPAL</sequence>
<dbReference type="GO" id="GO:0006351">
    <property type="term" value="P:DNA-templated transcription"/>
    <property type="evidence" value="ECO:0007669"/>
    <property type="project" value="TreeGrafter"/>
</dbReference>
<dbReference type="EMBL" id="FTOU01000021">
    <property type="protein sequence ID" value="SIT12136.1"/>
    <property type="molecule type" value="Genomic_DNA"/>
</dbReference>
<reference evidence="6 8" key="1">
    <citation type="submission" date="2017-01" db="EMBL/GenBank/DDBJ databases">
        <authorList>
            <person name="Varghese N."/>
            <person name="Submissions S."/>
        </authorList>
    </citation>
    <scope>NUCLEOTIDE SEQUENCE [LARGE SCALE GENOMIC DNA]</scope>
    <source>
        <strain evidence="6 8">DSM 18447</strain>
    </source>
</reference>
<comment type="similarity">
    <text evidence="1">Belongs to the LysR transcriptional regulatory family.</text>
</comment>
<organism evidence="6 8">
    <name type="scientific">Paracoccus saliphilus</name>
    <dbReference type="NCBI Taxonomy" id="405559"/>
    <lineage>
        <taxon>Bacteria</taxon>
        <taxon>Pseudomonadati</taxon>
        <taxon>Pseudomonadota</taxon>
        <taxon>Alphaproteobacteria</taxon>
        <taxon>Rhodobacterales</taxon>
        <taxon>Paracoccaceae</taxon>
        <taxon>Paracoccus</taxon>
    </lineage>
</organism>
<feature type="domain" description="HTH lysR-type" evidence="5">
    <location>
        <begin position="5"/>
        <end position="62"/>
    </location>
</feature>
<dbReference type="InterPro" id="IPR000847">
    <property type="entry name" value="LysR_HTH_N"/>
</dbReference>
<dbReference type="GO" id="GO:0043565">
    <property type="term" value="F:sequence-specific DNA binding"/>
    <property type="evidence" value="ECO:0007669"/>
    <property type="project" value="TreeGrafter"/>
</dbReference>
<dbReference type="Pfam" id="PF03466">
    <property type="entry name" value="LysR_substrate"/>
    <property type="match status" value="1"/>
</dbReference>
<evidence type="ECO:0000313" key="9">
    <source>
        <dbReference type="Proteomes" id="UP001215549"/>
    </source>
</evidence>
<keyword evidence="2" id="KW-0805">Transcription regulation</keyword>
<name>A0AA46A7D7_9RHOB</name>
<evidence type="ECO:0000259" key="5">
    <source>
        <dbReference type="PROSITE" id="PS50931"/>
    </source>
</evidence>
<dbReference type="Gene3D" id="3.40.190.10">
    <property type="entry name" value="Periplasmic binding protein-like II"/>
    <property type="match status" value="2"/>
</dbReference>
<accession>A0AA46A7D7</accession>
<dbReference type="SUPFAM" id="SSF46785">
    <property type="entry name" value="Winged helix' DNA-binding domain"/>
    <property type="match status" value="1"/>
</dbReference>
<dbReference type="InterPro" id="IPR005119">
    <property type="entry name" value="LysR_subst-bd"/>
</dbReference>
<evidence type="ECO:0000313" key="8">
    <source>
        <dbReference type="Proteomes" id="UP000186216"/>
    </source>
</evidence>
<dbReference type="Proteomes" id="UP000186216">
    <property type="component" value="Unassembled WGS sequence"/>
</dbReference>
<evidence type="ECO:0000256" key="4">
    <source>
        <dbReference type="ARBA" id="ARBA00023163"/>
    </source>
</evidence>
<dbReference type="InterPro" id="IPR036388">
    <property type="entry name" value="WH-like_DNA-bd_sf"/>
</dbReference>
<reference evidence="7 9" key="2">
    <citation type="submission" date="2021-01" db="EMBL/GenBank/DDBJ databases">
        <title>Biogeographic distribution of Paracoccus.</title>
        <authorList>
            <person name="Hollensteiner J."/>
            <person name="Leineberger J."/>
            <person name="Brinkhoff T."/>
            <person name="Daniel R."/>
        </authorList>
    </citation>
    <scope>NUCLEOTIDE SEQUENCE [LARGE SCALE GENOMIC DNA]</scope>
    <source>
        <strain evidence="7 9">DSM 18447</strain>
    </source>
</reference>
<dbReference type="PANTHER" id="PTHR30537">
    <property type="entry name" value="HTH-TYPE TRANSCRIPTIONAL REGULATOR"/>
    <property type="match status" value="1"/>
</dbReference>
<dbReference type="SUPFAM" id="SSF53850">
    <property type="entry name" value="Periplasmic binding protein-like II"/>
    <property type="match status" value="1"/>
</dbReference>
<keyword evidence="4" id="KW-0804">Transcription</keyword>
<evidence type="ECO:0000313" key="7">
    <source>
        <dbReference type="EMBL" id="WCR01586.1"/>
    </source>
</evidence>
<dbReference type="PROSITE" id="PS50931">
    <property type="entry name" value="HTH_LYSR"/>
    <property type="match status" value="1"/>
</dbReference>
<evidence type="ECO:0000256" key="1">
    <source>
        <dbReference type="ARBA" id="ARBA00009437"/>
    </source>
</evidence>
<dbReference type="InterPro" id="IPR058163">
    <property type="entry name" value="LysR-type_TF_proteobact-type"/>
</dbReference>
<proteinExistence type="inferred from homology"/>